<dbReference type="FunFam" id="1.10.287.70:FF:000207">
    <property type="entry name" value="Predicted protein"/>
    <property type="match status" value="1"/>
</dbReference>
<dbReference type="GO" id="GO:0005524">
    <property type="term" value="F:ATP binding"/>
    <property type="evidence" value="ECO:0007669"/>
    <property type="project" value="UniProtKB-UniRule"/>
</dbReference>
<keyword evidence="19" id="KW-1185">Reference proteome</keyword>
<reference evidence="20" key="1">
    <citation type="submission" date="2024-02" db="UniProtKB">
        <authorList>
            <consortium name="WormBaseParasite"/>
        </authorList>
    </citation>
    <scope>IDENTIFICATION</scope>
</reference>
<comment type="catalytic activity">
    <reaction evidence="12">
        <text>L-threonyl-[protein] + ATP = O-phospho-L-threonyl-[protein] + ADP + H(+)</text>
        <dbReference type="Rhea" id="RHEA:46608"/>
        <dbReference type="Rhea" id="RHEA-COMP:11060"/>
        <dbReference type="Rhea" id="RHEA-COMP:11605"/>
        <dbReference type="ChEBI" id="CHEBI:15378"/>
        <dbReference type="ChEBI" id="CHEBI:30013"/>
        <dbReference type="ChEBI" id="CHEBI:30616"/>
        <dbReference type="ChEBI" id="CHEBI:61977"/>
        <dbReference type="ChEBI" id="CHEBI:456216"/>
        <dbReference type="EC" id="2.7.11.1"/>
    </reaction>
</comment>
<feature type="transmembrane region" description="Helical" evidence="17">
    <location>
        <begin position="1059"/>
        <end position="1078"/>
    </location>
</feature>
<keyword evidence="11 17" id="KW-0472">Membrane</keyword>
<keyword evidence="7 14" id="KW-0547">Nucleotide-binding</keyword>
<dbReference type="WBParaSite" id="TCONS_00010823.p1">
    <property type="protein sequence ID" value="TCONS_00010823.p1"/>
    <property type="gene ID" value="XLOC_004514"/>
</dbReference>
<sequence>MSFNQYNRISEEPIHDSSSQETSNPPIINYALLLTKLNDQDRNYATKLRYQLQFYFLDPIKKYKVRRQLPWKLMLQIMKILFVTLQLVLFAELRVTHVDFLDETATVMRHKFLKDWSDERDIVTYPPSVGKYSVFTSTDLIEHFAFLINSYYSLHNDSFASFSYDIALTPYNESIFSGGLRSINMDYDKIPPLQLCIEKLASVIIKNNTYEFDIKKEINCSMLVFTYKELTKINDEPSNLREILAKRNVTFNANDSLVISKLVIHFNLRTIHYSPVLMDENPECYLIKVSVIYDNSRHTGQIGIDLNSVISYKNICNGRVLNDKKLSLHSLPILINDIIVLSCSIISLILCTRSLLKAYFLQSKVRTFFKKTLKVDLPLKDQLEFVNLWNVMIFFNDIFIIIGTMCKVTIEFRDFENHLFTLSSIFLGGGSLLVYIGILRYFGFFDQYNVIVLTLKKSLPNIMRFMVCTIILYLGFLFSGWVLIGPYSYKFRTISLSSETLFSLVNGDDMFPTFATINDSNTSIKMIGTVYIYVFVSFFIYVVLSLFIAIIMDAYEIIKSQCSINNIPEVSELKNFISSAPEPDLDDPVSRSSFAYDSLSEFNYLVMAEVKKCLSKDDFYFLYELGTGSFSTVYCCSKKDNSKRYAIKCVLKKQIIRERKVIHHIMREKASMILLSTEQNEHPFVIKLFGTFQDNDTLYFVMNIAEKKDIKLLLRKVKSFTVNQTKFIITELIEALTHIHSLNVIHRDVKPENLLISSTGHVILSDFGCSKILGVEDVDNNIDTKAKRRGSFVGTAQYVTPEILFGLDTEYSVDFWAAGVCLYQFLVGKSPFDDISEYLIFQNIQTLRLEFPDNFPDELAKSFIKAVLVLKVEERLGSVEMGGGEAIKNHPFFQGTNWTELSKKEVKPVNEILCRYTKSISHENNDGINFIIYNGYETKFIRIFFEKYDKSLEESNIKDTNIVNDESFKHVKVLDLHDNAKDIDKKIIGEEDNGFISGFTGSFLIIIVSEIGDKTWFIAAIMSMRYSRLLVFSGAISALAVMTILSVFVGWLMQVVPDIIVFWISTGLFAVFGIQMLYEAFKMSSNEGAEELEEAQAEVQKSELDIETSNLVNPSLEQGGATKDDKNINSIHKSFSYSTIIFMKSFSLTFLAEWGDRSQIATIALGAVKDVFGVILGGVVGHSICTGIAVIGGRVIAQKISVRTVTIIGGFTFIFFALANIVVERIHRLLKKIIYNIMSNDEGIKKYGEKEINNCGRRKRKISDRITDSFLQLSHSLSNLSFDTLQSFTTSNNDSNTTSSRLQRLFKVGFKKRKKIEKCNYFSYNNIMKTEKGDQYPLPKSKSLFLPEFPIKSDIFEGNFVFLSSLGSGAFGEVMKVYHIDDCQRTFALKIQEKRKILSLKNEKQIKKEVRIQSSLSYHPFIANIFYTWQSKMKLYTLMECVERGDLFTEWDKQNGFSEELIKIYAIEIGLALDFLHQKKIIHRDIKLENIAIDNNGNLRVVDFGMCRVLNNEGYAKTICGTLQYMAPEIAFGKEYNEAVDWFSLGIMLSIMFTSQYPFPVANIKNHNDLTFHGYSSPTKCSKSFKLLIDSLLIIPPEDRINNFRKFRVQPFFDDIDINKIYQGSVKPITLWKRNCNLDICKKKVIEKNVENYFEEFDLISEELNTYDKVNLNEEFDCDCNIANNSYDSTNYFSNTE</sequence>
<evidence type="ECO:0000256" key="3">
    <source>
        <dbReference type="ARBA" id="ARBA00012513"/>
    </source>
</evidence>
<dbReference type="Gene3D" id="3.30.200.20">
    <property type="entry name" value="Phosphorylase Kinase, domain 1"/>
    <property type="match status" value="2"/>
</dbReference>
<dbReference type="InterPro" id="IPR013122">
    <property type="entry name" value="PKD1_2_channel"/>
</dbReference>
<dbReference type="Proteomes" id="UP000035681">
    <property type="component" value="Unplaced"/>
</dbReference>
<dbReference type="PANTHER" id="PTHR24356">
    <property type="entry name" value="SERINE/THREONINE-PROTEIN KINASE"/>
    <property type="match status" value="1"/>
</dbReference>
<feature type="transmembrane region" description="Helical" evidence="17">
    <location>
        <begin position="334"/>
        <end position="356"/>
    </location>
</feature>
<evidence type="ECO:0000256" key="2">
    <source>
        <dbReference type="ARBA" id="ARBA00009190"/>
    </source>
</evidence>
<dbReference type="FunFam" id="1.10.510.10:FF:000465">
    <property type="entry name" value="Non-specific serine/threonine protein kinase"/>
    <property type="match status" value="2"/>
</dbReference>
<feature type="binding site" evidence="14">
    <location>
        <position position="1390"/>
    </location>
    <ligand>
        <name>ATP</name>
        <dbReference type="ChEBI" id="CHEBI:30616"/>
    </ligand>
</feature>
<feature type="transmembrane region" description="Helical" evidence="17">
    <location>
        <begin position="1204"/>
        <end position="1223"/>
    </location>
</feature>
<evidence type="ECO:0000256" key="10">
    <source>
        <dbReference type="ARBA" id="ARBA00022989"/>
    </source>
</evidence>
<evidence type="ECO:0000256" key="12">
    <source>
        <dbReference type="ARBA" id="ARBA00047899"/>
    </source>
</evidence>
<keyword evidence="6 17" id="KW-0812">Transmembrane</keyword>
<dbReference type="InterPro" id="IPR017441">
    <property type="entry name" value="Protein_kinase_ATP_BS"/>
</dbReference>
<evidence type="ECO:0000256" key="14">
    <source>
        <dbReference type="PROSITE-ProRule" id="PRU10141"/>
    </source>
</evidence>
<evidence type="ECO:0000256" key="16">
    <source>
        <dbReference type="SAM" id="MobiDB-lite"/>
    </source>
</evidence>
<feature type="transmembrane region" description="Helical" evidence="17">
    <location>
        <begin position="388"/>
        <end position="406"/>
    </location>
</feature>
<keyword evidence="15" id="KW-0175">Coiled coil</keyword>
<feature type="coiled-coil region" evidence="15">
    <location>
        <begin position="1085"/>
        <end position="1112"/>
    </location>
</feature>
<dbReference type="GO" id="GO:0046873">
    <property type="term" value="F:metal ion transmembrane transporter activity"/>
    <property type="evidence" value="ECO:0007669"/>
    <property type="project" value="InterPro"/>
</dbReference>
<comment type="catalytic activity">
    <reaction evidence="13">
        <text>L-seryl-[protein] + ATP = O-phospho-L-seryl-[protein] + ADP + H(+)</text>
        <dbReference type="Rhea" id="RHEA:17989"/>
        <dbReference type="Rhea" id="RHEA-COMP:9863"/>
        <dbReference type="Rhea" id="RHEA-COMP:11604"/>
        <dbReference type="ChEBI" id="CHEBI:15378"/>
        <dbReference type="ChEBI" id="CHEBI:29999"/>
        <dbReference type="ChEBI" id="CHEBI:30616"/>
        <dbReference type="ChEBI" id="CHEBI:83421"/>
        <dbReference type="ChEBI" id="CHEBI:456216"/>
        <dbReference type="EC" id="2.7.11.1"/>
    </reaction>
</comment>
<keyword evidence="5" id="KW-0808">Transferase</keyword>
<accession>A0AAF5DFJ3</accession>
<evidence type="ECO:0000256" key="11">
    <source>
        <dbReference type="ARBA" id="ARBA00023136"/>
    </source>
</evidence>
<dbReference type="AlphaFoldDB" id="A0AAF5DFJ3"/>
<dbReference type="InterPro" id="IPR001727">
    <property type="entry name" value="GDT1-like"/>
</dbReference>
<feature type="transmembrane region" description="Helical" evidence="17">
    <location>
        <begin position="1029"/>
        <end position="1053"/>
    </location>
</feature>
<dbReference type="PANTHER" id="PTHR24356:SF163">
    <property type="entry name" value="3-PHOSPHOINOSITIDE-DEPENDENT PROTEIN KINASE 1-RELATED"/>
    <property type="match status" value="1"/>
</dbReference>
<evidence type="ECO:0000313" key="20">
    <source>
        <dbReference type="WBParaSite" id="TCONS_00010823.p1"/>
    </source>
</evidence>
<keyword evidence="10 17" id="KW-1133">Transmembrane helix</keyword>
<dbReference type="PROSITE" id="PS00107">
    <property type="entry name" value="PROTEIN_KINASE_ATP"/>
    <property type="match status" value="2"/>
</dbReference>
<dbReference type="PROSITE" id="PS00108">
    <property type="entry name" value="PROTEIN_KINASE_ST"/>
    <property type="match status" value="1"/>
</dbReference>
<feature type="domain" description="Protein kinase" evidence="18">
    <location>
        <begin position="619"/>
        <end position="893"/>
    </location>
</feature>
<dbReference type="InterPro" id="IPR045270">
    <property type="entry name" value="STKc_AGC"/>
</dbReference>
<comment type="subcellular location">
    <subcellularLocation>
        <location evidence="1">Membrane</location>
        <topology evidence="1">Multi-pass membrane protein</topology>
    </subcellularLocation>
</comment>
<evidence type="ECO:0000256" key="4">
    <source>
        <dbReference type="ARBA" id="ARBA00022527"/>
    </source>
</evidence>
<evidence type="ECO:0000256" key="15">
    <source>
        <dbReference type="SAM" id="Coils"/>
    </source>
</evidence>
<dbReference type="Gene3D" id="1.10.510.10">
    <property type="entry name" value="Transferase(Phosphotransferase) domain 1"/>
    <property type="match status" value="2"/>
</dbReference>
<dbReference type="PROSITE" id="PS50011">
    <property type="entry name" value="PROTEIN_KINASE_DOM"/>
    <property type="match status" value="2"/>
</dbReference>
<dbReference type="InterPro" id="IPR050236">
    <property type="entry name" value="Ser_Thr_kinase_AGC"/>
</dbReference>
<dbReference type="Pfam" id="PF08016">
    <property type="entry name" value="PKD_channel"/>
    <property type="match status" value="1"/>
</dbReference>
<feature type="region of interest" description="Disordered" evidence="16">
    <location>
        <begin position="1"/>
        <end position="22"/>
    </location>
</feature>
<dbReference type="InterPro" id="IPR049134">
    <property type="entry name" value="MCLN_ECD"/>
</dbReference>
<evidence type="ECO:0000256" key="9">
    <source>
        <dbReference type="ARBA" id="ARBA00022840"/>
    </source>
</evidence>
<evidence type="ECO:0000256" key="17">
    <source>
        <dbReference type="SAM" id="Phobius"/>
    </source>
</evidence>
<feature type="transmembrane region" description="Helical" evidence="17">
    <location>
        <begin position="462"/>
        <end position="484"/>
    </location>
</feature>
<keyword evidence="4" id="KW-0723">Serine/threonine-protein kinase</keyword>
<feature type="domain" description="Protein kinase" evidence="18">
    <location>
        <begin position="1360"/>
        <end position="1613"/>
    </location>
</feature>
<dbReference type="Pfam" id="PF21381">
    <property type="entry name" value="MCLN_ECD"/>
    <property type="match status" value="1"/>
</dbReference>
<dbReference type="GO" id="GO:0004674">
    <property type="term" value="F:protein serine/threonine kinase activity"/>
    <property type="evidence" value="ECO:0007669"/>
    <property type="project" value="UniProtKB-KW"/>
</dbReference>
<feature type="binding site" evidence="14">
    <location>
        <position position="652"/>
    </location>
    <ligand>
        <name>ATP</name>
        <dbReference type="ChEBI" id="CHEBI:30616"/>
    </ligand>
</feature>
<keyword evidence="8" id="KW-0418">Kinase</keyword>
<dbReference type="Pfam" id="PF01169">
    <property type="entry name" value="GDT1"/>
    <property type="match status" value="2"/>
</dbReference>
<dbReference type="CDD" id="cd05123">
    <property type="entry name" value="STKc_AGC"/>
    <property type="match status" value="1"/>
</dbReference>
<feature type="transmembrane region" description="Helical" evidence="17">
    <location>
        <begin position="418"/>
        <end position="442"/>
    </location>
</feature>
<dbReference type="CDD" id="cd21050">
    <property type="entry name" value="ELD_TRPML"/>
    <property type="match status" value="1"/>
</dbReference>
<dbReference type="SMART" id="SM00220">
    <property type="entry name" value="S_TKc"/>
    <property type="match status" value="2"/>
</dbReference>
<feature type="transmembrane region" description="Helical" evidence="17">
    <location>
        <begin position="530"/>
        <end position="552"/>
    </location>
</feature>
<comment type="similarity">
    <text evidence="2">Belongs to the GDT1 family.</text>
</comment>
<dbReference type="InterPro" id="IPR008271">
    <property type="entry name" value="Ser/Thr_kinase_AS"/>
</dbReference>
<dbReference type="SUPFAM" id="SSF56112">
    <property type="entry name" value="Protein kinase-like (PK-like)"/>
    <property type="match status" value="2"/>
</dbReference>
<dbReference type="EC" id="2.7.11.1" evidence="3"/>
<evidence type="ECO:0000256" key="13">
    <source>
        <dbReference type="ARBA" id="ARBA00048679"/>
    </source>
</evidence>
<organism evidence="19 20">
    <name type="scientific">Strongyloides stercoralis</name>
    <name type="common">Threadworm</name>
    <dbReference type="NCBI Taxonomy" id="6248"/>
    <lineage>
        <taxon>Eukaryota</taxon>
        <taxon>Metazoa</taxon>
        <taxon>Ecdysozoa</taxon>
        <taxon>Nematoda</taxon>
        <taxon>Chromadorea</taxon>
        <taxon>Rhabditida</taxon>
        <taxon>Tylenchina</taxon>
        <taxon>Panagrolaimomorpha</taxon>
        <taxon>Strongyloidoidea</taxon>
        <taxon>Strongyloididae</taxon>
        <taxon>Strongyloides</taxon>
    </lineage>
</organism>
<evidence type="ECO:0000313" key="19">
    <source>
        <dbReference type="Proteomes" id="UP000035681"/>
    </source>
</evidence>
<dbReference type="InterPro" id="IPR011009">
    <property type="entry name" value="Kinase-like_dom_sf"/>
</dbReference>
<evidence type="ECO:0000256" key="7">
    <source>
        <dbReference type="ARBA" id="ARBA00022741"/>
    </source>
</evidence>
<dbReference type="GO" id="GO:0035556">
    <property type="term" value="P:intracellular signal transduction"/>
    <property type="evidence" value="ECO:0007669"/>
    <property type="project" value="TreeGrafter"/>
</dbReference>
<dbReference type="Pfam" id="PF00069">
    <property type="entry name" value="Pkinase"/>
    <property type="match status" value="2"/>
</dbReference>
<evidence type="ECO:0000259" key="18">
    <source>
        <dbReference type="PROSITE" id="PS50011"/>
    </source>
</evidence>
<feature type="transmembrane region" description="Helical" evidence="17">
    <location>
        <begin position="1172"/>
        <end position="1192"/>
    </location>
</feature>
<proteinExistence type="inferred from homology"/>
<evidence type="ECO:0000256" key="8">
    <source>
        <dbReference type="ARBA" id="ARBA00022777"/>
    </source>
</evidence>
<keyword evidence="9 14" id="KW-0067">ATP-binding</keyword>
<evidence type="ECO:0000256" key="5">
    <source>
        <dbReference type="ARBA" id="ARBA00022679"/>
    </source>
</evidence>
<dbReference type="Gene3D" id="1.10.287.70">
    <property type="match status" value="1"/>
</dbReference>
<dbReference type="InterPro" id="IPR000719">
    <property type="entry name" value="Prot_kinase_dom"/>
</dbReference>
<protein>
    <recommendedName>
        <fullName evidence="3">non-specific serine/threonine protein kinase</fullName>
        <ecNumber evidence="3">2.7.11.1</ecNumber>
    </recommendedName>
</protein>
<dbReference type="GO" id="GO:0016020">
    <property type="term" value="C:membrane"/>
    <property type="evidence" value="ECO:0007669"/>
    <property type="project" value="UniProtKB-SubCell"/>
</dbReference>
<evidence type="ECO:0000256" key="6">
    <source>
        <dbReference type="ARBA" id="ARBA00022692"/>
    </source>
</evidence>
<name>A0AAF5DFJ3_STRER</name>
<evidence type="ECO:0000256" key="1">
    <source>
        <dbReference type="ARBA" id="ARBA00004141"/>
    </source>
</evidence>